<organism evidence="3 4">
    <name type="scientific">Eumeta variegata</name>
    <name type="common">Bagworm moth</name>
    <name type="synonym">Eumeta japonica</name>
    <dbReference type="NCBI Taxonomy" id="151549"/>
    <lineage>
        <taxon>Eukaryota</taxon>
        <taxon>Metazoa</taxon>
        <taxon>Ecdysozoa</taxon>
        <taxon>Arthropoda</taxon>
        <taxon>Hexapoda</taxon>
        <taxon>Insecta</taxon>
        <taxon>Pterygota</taxon>
        <taxon>Neoptera</taxon>
        <taxon>Endopterygota</taxon>
        <taxon>Lepidoptera</taxon>
        <taxon>Glossata</taxon>
        <taxon>Ditrysia</taxon>
        <taxon>Tineoidea</taxon>
        <taxon>Psychidae</taxon>
        <taxon>Oiketicinae</taxon>
        <taxon>Eumeta</taxon>
    </lineage>
</organism>
<keyword evidence="2" id="KW-0472">Membrane</keyword>
<accession>A0A4C1TB75</accession>
<evidence type="ECO:0000256" key="2">
    <source>
        <dbReference type="SAM" id="Phobius"/>
    </source>
</evidence>
<evidence type="ECO:0000313" key="4">
    <source>
        <dbReference type="Proteomes" id="UP000299102"/>
    </source>
</evidence>
<evidence type="ECO:0000313" key="3">
    <source>
        <dbReference type="EMBL" id="GBP10667.1"/>
    </source>
</evidence>
<feature type="region of interest" description="Disordered" evidence="1">
    <location>
        <begin position="194"/>
        <end position="216"/>
    </location>
</feature>
<feature type="region of interest" description="Disordered" evidence="1">
    <location>
        <begin position="408"/>
        <end position="433"/>
    </location>
</feature>
<sequence length="433" mass="48216">MPQYSRIPCRFPNIRKLKENLRLVRVSVRGFVDIAAAGRAMNPRSEVTTAIKLRESYRGARLGPPCDRLKPPIELTAKKENSFNMTDMPTDVLKMKLIAILNLIFEVFLHGFLLFPWSYTKSAFQTLRHQSFRCAVDLKKIMAVDTIGAFARQTCSVLGLQWSRIDSRRIENKNDHLSSPNSCGVGSHDPPTFHLSPRGSTLSPTPAGGAPDDHDRYRGTRKIFGMRGLGQRLPPTAPCHPPSSLLIIINIIVFLLCAPARTRTCFNFSPVKIFGPYCKDALSEARFDLKTHQSIRSLWSGFDLDVSEFAGNAYRSAFKTVTEYFGSLLFQILVLRIRNVSWSAVPLVVAIECVIGCAFEKNVCSEVTITGDFDIAFDTRPSTSRHWVPNARNDPVNNKTHLAEKTVTAPPPLSDENSMGGCVQMKASPSPKC</sequence>
<gene>
    <name evidence="3" type="ORF">EVAR_6236_1</name>
</gene>
<comment type="caution">
    <text evidence="3">The sequence shown here is derived from an EMBL/GenBank/DDBJ whole genome shotgun (WGS) entry which is preliminary data.</text>
</comment>
<proteinExistence type="predicted"/>
<dbReference type="Proteomes" id="UP000299102">
    <property type="component" value="Unassembled WGS sequence"/>
</dbReference>
<evidence type="ECO:0000256" key="1">
    <source>
        <dbReference type="SAM" id="MobiDB-lite"/>
    </source>
</evidence>
<name>A0A4C1TB75_EUMVA</name>
<reference evidence="3 4" key="1">
    <citation type="journal article" date="2019" name="Commun. Biol.">
        <title>The bagworm genome reveals a unique fibroin gene that provides high tensile strength.</title>
        <authorList>
            <person name="Kono N."/>
            <person name="Nakamura H."/>
            <person name="Ohtoshi R."/>
            <person name="Tomita M."/>
            <person name="Numata K."/>
            <person name="Arakawa K."/>
        </authorList>
    </citation>
    <scope>NUCLEOTIDE SEQUENCE [LARGE SCALE GENOMIC DNA]</scope>
</reference>
<feature type="transmembrane region" description="Helical" evidence="2">
    <location>
        <begin position="97"/>
        <end position="119"/>
    </location>
</feature>
<dbReference type="EMBL" id="BGZK01000042">
    <property type="protein sequence ID" value="GBP10667.1"/>
    <property type="molecule type" value="Genomic_DNA"/>
</dbReference>
<protein>
    <submittedName>
        <fullName evidence="3">Uncharacterized protein</fullName>
    </submittedName>
</protein>
<keyword evidence="4" id="KW-1185">Reference proteome</keyword>
<keyword evidence="2" id="KW-1133">Transmembrane helix</keyword>
<dbReference type="AlphaFoldDB" id="A0A4C1TB75"/>
<keyword evidence="2" id="KW-0812">Transmembrane</keyword>